<feature type="transmembrane region" description="Helical" evidence="9">
    <location>
        <begin position="225"/>
        <end position="243"/>
    </location>
</feature>
<evidence type="ECO:0000256" key="1">
    <source>
        <dbReference type="ARBA" id="ARBA00004141"/>
    </source>
</evidence>
<feature type="compositionally biased region" description="Basic and acidic residues" evidence="8">
    <location>
        <begin position="18"/>
        <end position="31"/>
    </location>
</feature>
<feature type="transmembrane region" description="Helical" evidence="9">
    <location>
        <begin position="306"/>
        <end position="324"/>
    </location>
</feature>
<keyword evidence="5 9" id="KW-1133">Transmembrane helix</keyword>
<dbReference type="Gene3D" id="1.20.1250.20">
    <property type="entry name" value="MFS general substrate transporter like domains"/>
    <property type="match status" value="2"/>
</dbReference>
<evidence type="ECO:0000256" key="3">
    <source>
        <dbReference type="ARBA" id="ARBA00022448"/>
    </source>
</evidence>
<protein>
    <recommendedName>
        <fullName evidence="10">Major facilitator superfamily (MFS) profile domain-containing protein</fullName>
    </recommendedName>
</protein>
<feature type="compositionally biased region" description="Acidic residues" evidence="8">
    <location>
        <begin position="32"/>
        <end position="43"/>
    </location>
</feature>
<feature type="transmembrane region" description="Helical" evidence="9">
    <location>
        <begin position="89"/>
        <end position="117"/>
    </location>
</feature>
<evidence type="ECO:0000256" key="4">
    <source>
        <dbReference type="ARBA" id="ARBA00022692"/>
    </source>
</evidence>
<reference evidence="11" key="1">
    <citation type="submission" date="2023-04" db="EMBL/GenBank/DDBJ databases">
        <title>Black Yeasts Isolated from many extreme environments.</title>
        <authorList>
            <person name="Coleine C."/>
            <person name="Stajich J.E."/>
            <person name="Selbmann L."/>
        </authorList>
    </citation>
    <scope>NUCLEOTIDE SEQUENCE</scope>
    <source>
        <strain evidence="11">CCFEE 5312</strain>
    </source>
</reference>
<feature type="transmembrane region" description="Helical" evidence="9">
    <location>
        <begin position="478"/>
        <end position="499"/>
    </location>
</feature>
<accession>A0AAJ0GJT2</accession>
<feature type="domain" description="Major facilitator superfamily (MFS) profile" evidence="10">
    <location>
        <begin position="64"/>
        <end position="576"/>
    </location>
</feature>
<dbReference type="Pfam" id="PF07690">
    <property type="entry name" value="MFS_1"/>
    <property type="match status" value="1"/>
</dbReference>
<evidence type="ECO:0000256" key="6">
    <source>
        <dbReference type="ARBA" id="ARBA00023065"/>
    </source>
</evidence>
<feature type="transmembrane region" description="Helical" evidence="9">
    <location>
        <begin position="277"/>
        <end position="300"/>
    </location>
</feature>
<keyword evidence="3" id="KW-0813">Transport</keyword>
<evidence type="ECO:0000313" key="12">
    <source>
        <dbReference type="Proteomes" id="UP001271007"/>
    </source>
</evidence>
<dbReference type="PANTHER" id="PTHR23501:SF87">
    <property type="entry name" value="SIDEROPHORE IRON TRANSPORTER 2"/>
    <property type="match status" value="1"/>
</dbReference>
<feature type="transmembrane region" description="Helical" evidence="9">
    <location>
        <begin position="554"/>
        <end position="572"/>
    </location>
</feature>
<keyword evidence="12" id="KW-1185">Reference proteome</keyword>
<feature type="region of interest" description="Disordered" evidence="8">
    <location>
        <begin position="1"/>
        <end position="45"/>
    </location>
</feature>
<feature type="transmembrane region" description="Helical" evidence="9">
    <location>
        <begin position="438"/>
        <end position="458"/>
    </location>
</feature>
<feature type="region of interest" description="Disordered" evidence="8">
    <location>
        <begin position="596"/>
        <end position="635"/>
    </location>
</feature>
<comment type="subcellular location">
    <subcellularLocation>
        <location evidence="1">Membrane</location>
        <topology evidence="1">Multi-pass membrane protein</topology>
    </subcellularLocation>
</comment>
<feature type="transmembrane region" description="Helical" evidence="9">
    <location>
        <begin position="156"/>
        <end position="178"/>
    </location>
</feature>
<dbReference type="Proteomes" id="UP001271007">
    <property type="component" value="Unassembled WGS sequence"/>
</dbReference>
<dbReference type="PROSITE" id="PS50850">
    <property type="entry name" value="MFS"/>
    <property type="match status" value="1"/>
</dbReference>
<feature type="transmembrane region" description="Helical" evidence="9">
    <location>
        <begin position="386"/>
        <end position="405"/>
    </location>
</feature>
<proteinExistence type="inferred from homology"/>
<evidence type="ECO:0000256" key="9">
    <source>
        <dbReference type="SAM" id="Phobius"/>
    </source>
</evidence>
<keyword evidence="6" id="KW-0406">Ion transport</keyword>
<dbReference type="AlphaFoldDB" id="A0AAJ0GJT2"/>
<keyword evidence="7 9" id="KW-0472">Membrane</keyword>
<dbReference type="EMBL" id="JAWDJX010000001">
    <property type="protein sequence ID" value="KAK3058914.1"/>
    <property type="molecule type" value="Genomic_DNA"/>
</dbReference>
<name>A0AAJ0GJT2_9PEZI</name>
<sequence length="635" mass="68474">MPDLERTASRGSVGLVPRPEKDIAMRPLLDHADEEDSSSDEEVQSAQAGVRQAEAIASTWSRTGLYIAYVGIALLATTTSLAAQTTSNLTIFATSAFSSHSLVATVGVVSGVVLSVVKPPMSKIADVFGRFEAFSLSVFLYSIGCIQQAAADSVRTYAAAQIFFAAGSTGLQILIQIFIADTSDLVNRTFVSSLPDIPFLATVWIGPELAETILTTTGWRWGYGVWAIVLPIAFLPLALSLFANRRKAARRGILPKSQFKGQTITEIARTLWYELDIFGLLLLCAAFSLILVPLTLASSVGWENHSLIAMLSVGIACLIAFPFWERSTRLAPRAFFPSTLFKNRTVVAGFGIAFFYFMAFYLSIYPYFSSYLLVVHGETVSSAGRIVQAFTFASTISQTLVALYIKRLARYKIFVVLGCWIYVIGLGLMLHFRTESSSIPTIIASQMVVGIGGGMLHLPAQSGIQASISHQEVAAATAIYLTILEIGGAVGNAISGAIWTHSMPAKLALYLPPESRAQAAAIYSNVSLAATGWSMGSPTRDAINRAYQETMSRMLGVAVCVAIPCVILSFFMENHKLDEMDQHVKGVVVGGVQEAAEHYDDEPVPGPSRTPSHSADDRDGSRSSEAGGLLTRKDW</sequence>
<dbReference type="InterPro" id="IPR036259">
    <property type="entry name" value="MFS_trans_sf"/>
</dbReference>
<dbReference type="GO" id="GO:0015343">
    <property type="term" value="F:siderophore-iron transmembrane transporter activity"/>
    <property type="evidence" value="ECO:0007669"/>
    <property type="project" value="TreeGrafter"/>
</dbReference>
<evidence type="ECO:0000256" key="7">
    <source>
        <dbReference type="ARBA" id="ARBA00023136"/>
    </source>
</evidence>
<keyword evidence="4 9" id="KW-0812">Transmembrane</keyword>
<dbReference type="InterPro" id="IPR011701">
    <property type="entry name" value="MFS"/>
</dbReference>
<evidence type="ECO:0000313" key="11">
    <source>
        <dbReference type="EMBL" id="KAK3058914.1"/>
    </source>
</evidence>
<dbReference type="SUPFAM" id="SSF103473">
    <property type="entry name" value="MFS general substrate transporter"/>
    <property type="match status" value="1"/>
</dbReference>
<evidence type="ECO:0000259" key="10">
    <source>
        <dbReference type="PROSITE" id="PS50850"/>
    </source>
</evidence>
<comment type="caution">
    <text evidence="11">The sequence shown here is derived from an EMBL/GenBank/DDBJ whole genome shotgun (WGS) entry which is preliminary data.</text>
</comment>
<dbReference type="InterPro" id="IPR020846">
    <property type="entry name" value="MFS_dom"/>
</dbReference>
<organism evidence="11 12">
    <name type="scientific">Extremus antarcticus</name>
    <dbReference type="NCBI Taxonomy" id="702011"/>
    <lineage>
        <taxon>Eukaryota</taxon>
        <taxon>Fungi</taxon>
        <taxon>Dikarya</taxon>
        <taxon>Ascomycota</taxon>
        <taxon>Pezizomycotina</taxon>
        <taxon>Dothideomycetes</taxon>
        <taxon>Dothideomycetidae</taxon>
        <taxon>Mycosphaerellales</taxon>
        <taxon>Extremaceae</taxon>
        <taxon>Extremus</taxon>
    </lineage>
</organism>
<evidence type="ECO:0000256" key="8">
    <source>
        <dbReference type="SAM" id="MobiDB-lite"/>
    </source>
</evidence>
<dbReference type="FunFam" id="1.20.1250.20:FF:000197">
    <property type="entry name" value="Siderophore iron transporter 1"/>
    <property type="match status" value="1"/>
</dbReference>
<evidence type="ECO:0000256" key="2">
    <source>
        <dbReference type="ARBA" id="ARBA00008335"/>
    </source>
</evidence>
<dbReference type="GO" id="GO:0005886">
    <property type="term" value="C:plasma membrane"/>
    <property type="evidence" value="ECO:0007669"/>
    <property type="project" value="TreeGrafter"/>
</dbReference>
<dbReference type="PANTHER" id="PTHR23501">
    <property type="entry name" value="MAJOR FACILITATOR SUPERFAMILY"/>
    <property type="match status" value="1"/>
</dbReference>
<comment type="similarity">
    <text evidence="2">Belongs to the major facilitator superfamily.</text>
</comment>
<evidence type="ECO:0000256" key="5">
    <source>
        <dbReference type="ARBA" id="ARBA00022989"/>
    </source>
</evidence>
<feature type="transmembrane region" description="Helical" evidence="9">
    <location>
        <begin position="65"/>
        <end position="83"/>
    </location>
</feature>
<feature type="transmembrane region" description="Helical" evidence="9">
    <location>
        <begin position="412"/>
        <end position="432"/>
    </location>
</feature>
<gene>
    <name evidence="11" type="ORF">LTR09_000479</name>
</gene>
<feature type="transmembrane region" description="Helical" evidence="9">
    <location>
        <begin position="345"/>
        <end position="366"/>
    </location>
</feature>